<dbReference type="AlphaFoldDB" id="A0ABC9PCW2"/>
<dbReference type="PANTHER" id="PTHR34385">
    <property type="entry name" value="D-ALANYL-D-ALANINE CARBOXYPEPTIDASE"/>
    <property type="match status" value="1"/>
</dbReference>
<dbReference type="EC" id="3.4.16.4" evidence="4"/>
<keyword evidence="4" id="KW-0645">Protease</keyword>
<organism evidence="4 5">
    <name type="scientific">Streptococcus sanguinis SK405</name>
    <dbReference type="NCBI Taxonomy" id="888817"/>
    <lineage>
        <taxon>Bacteria</taxon>
        <taxon>Bacillati</taxon>
        <taxon>Bacillota</taxon>
        <taxon>Bacilli</taxon>
        <taxon>Lactobacillales</taxon>
        <taxon>Streptococcaceae</taxon>
        <taxon>Streptococcus</taxon>
    </lineage>
</organism>
<keyword evidence="4" id="KW-0378">Hydrolase</keyword>
<feature type="compositionally biased region" description="Low complexity" evidence="1">
    <location>
        <begin position="63"/>
        <end position="72"/>
    </location>
</feature>
<protein>
    <submittedName>
        <fullName evidence="4">Serine-type D-Ala-D-Ala carboxypeptidase</fullName>
        <ecNumber evidence="4">3.4.16.4</ecNumber>
    </submittedName>
</protein>
<dbReference type="InterPro" id="IPR058193">
    <property type="entry name" value="VanY/YodJ_core_dom"/>
</dbReference>
<dbReference type="InterPro" id="IPR003709">
    <property type="entry name" value="VanY-like_core_dom"/>
</dbReference>
<dbReference type="SUPFAM" id="SSF55166">
    <property type="entry name" value="Hedgehog/DD-peptidase"/>
    <property type="match status" value="1"/>
</dbReference>
<evidence type="ECO:0000256" key="1">
    <source>
        <dbReference type="SAM" id="MobiDB-lite"/>
    </source>
</evidence>
<name>A0ABC9PCW2_STRSA</name>
<accession>A0ABC9PCW2</accession>
<dbReference type="GO" id="GO:0009002">
    <property type="term" value="F:serine-type D-Ala-D-Ala carboxypeptidase activity"/>
    <property type="evidence" value="ECO:0007669"/>
    <property type="project" value="UniProtKB-EC"/>
</dbReference>
<evidence type="ECO:0000259" key="3">
    <source>
        <dbReference type="Pfam" id="PF02557"/>
    </source>
</evidence>
<reference evidence="4 5" key="1">
    <citation type="submission" date="2011-01" db="EMBL/GenBank/DDBJ databases">
        <authorList>
            <person name="Muzny D."/>
            <person name="Qin X."/>
            <person name="Buhay C."/>
            <person name="Dugan-Rocha S."/>
            <person name="Ding Y."/>
            <person name="Chen G."/>
            <person name="Hawes A."/>
            <person name="Holder M."/>
            <person name="Jhangiani S."/>
            <person name="Johnson A."/>
            <person name="Khan Z."/>
            <person name="Li Z."/>
            <person name="Liu W."/>
            <person name="Liu X."/>
            <person name="Perez L."/>
            <person name="Shen H."/>
            <person name="Wang Q."/>
            <person name="Watt J."/>
            <person name="Xi L."/>
            <person name="Xin Y."/>
            <person name="Zhou J."/>
            <person name="Deng J."/>
            <person name="Jiang H."/>
            <person name="Liu Y."/>
            <person name="Qu J."/>
            <person name="Song X.-Z."/>
            <person name="Zhang L."/>
            <person name="Villasana D."/>
            <person name="Johnson A."/>
            <person name="Liu J."/>
            <person name="Liyanage D."/>
            <person name="Lorensuhewa L."/>
            <person name="Robinson T."/>
            <person name="Song A."/>
            <person name="Song B.-B."/>
            <person name="Dinh H."/>
            <person name="Thornton R."/>
            <person name="Coyle M."/>
            <person name="Francisco L."/>
            <person name="Jackson L."/>
            <person name="Javaid M."/>
            <person name="Korchina V."/>
            <person name="Kovar C."/>
            <person name="Mata R."/>
            <person name="Mathew T."/>
            <person name="Ngo R."/>
            <person name="Nguyen L."/>
            <person name="Nguyen N."/>
            <person name="Okwuonu G."/>
            <person name="Ongeri F."/>
            <person name="Pham C."/>
            <person name="Simmons D."/>
            <person name="Wilczek-Boney K."/>
            <person name="Hale W."/>
            <person name="Jakkamsetti A."/>
            <person name="Pham P."/>
            <person name="Ruth R."/>
            <person name="San Lucas F."/>
            <person name="Warren J."/>
            <person name="Zhang J."/>
            <person name="Zhao Z."/>
            <person name="Zhou C."/>
            <person name="Zhu D."/>
            <person name="Lee S."/>
            <person name="Bess C."/>
            <person name="Blankenburg K."/>
            <person name="Forbes L."/>
            <person name="Fu Q."/>
            <person name="Gubbala S."/>
            <person name="Hirani K."/>
            <person name="Jayaseelan J.C."/>
            <person name="Lara F."/>
            <person name="Munidasa M."/>
            <person name="Palculict T."/>
            <person name="Patil S."/>
            <person name="Pu L.-L."/>
            <person name="Saada N."/>
            <person name="Tang L."/>
            <person name="Weissenberger G."/>
            <person name="Zhu Y."/>
            <person name="Hemphill L."/>
            <person name="Shang Y."/>
            <person name="Youmans B."/>
            <person name="Ayvaz T."/>
            <person name="Ross M."/>
            <person name="Santibanez J."/>
            <person name="Aqrawi P."/>
            <person name="Gross S."/>
            <person name="Joshi V."/>
            <person name="Fowler G."/>
            <person name="Nazareth L."/>
            <person name="Reid J."/>
            <person name="Worley K."/>
            <person name="Petrosino J."/>
            <person name="Highlander S."/>
            <person name="Gibbs R."/>
        </authorList>
    </citation>
    <scope>NUCLEOTIDE SEQUENCE [LARGE SCALE GENOMIC DNA]</scope>
    <source>
        <strain evidence="4 5">SK405</strain>
    </source>
</reference>
<sequence length="272" mass="30076">MKFQKVDIMTMKYSKLIFLAASVLVLGACSSGKDTTGDSSDKQAASSTSTVKKQDAEKDKNSSQDTTTSSDSTDTKKEQNHEAKTLDQNVSYNGSYYSVKGKYDEILVVNKHYPLSASYNPGENATAKAELLKLIADMQAQGYAISDQYSGFRSYDTQTELYQNYVNQDGKAAADRYSARPGYSEHQTGLAFDLIDKNGNLVQESGASQWLLDNAYKYGFIVRYLEGKEGSTGYMPESWHLRYIGQEAKEIAQSGKSLEEYFGITGGGYEDQ</sequence>
<dbReference type="PANTHER" id="PTHR34385:SF1">
    <property type="entry name" value="PEPTIDOGLYCAN L-ALANYL-D-GLUTAMATE ENDOPEPTIDASE CWLK"/>
    <property type="match status" value="1"/>
</dbReference>
<keyword evidence="4" id="KW-0121">Carboxypeptidase</keyword>
<dbReference type="Proteomes" id="UP000003857">
    <property type="component" value="Unassembled WGS sequence"/>
</dbReference>
<dbReference type="Pfam" id="PF02557">
    <property type="entry name" value="VanY"/>
    <property type="match status" value="1"/>
</dbReference>
<feature type="signal peptide" evidence="2">
    <location>
        <begin position="1"/>
        <end position="28"/>
    </location>
</feature>
<feature type="domain" description="D-alanyl-D-alanine carboxypeptidase-like core" evidence="3">
    <location>
        <begin position="125"/>
        <end position="245"/>
    </location>
</feature>
<dbReference type="PROSITE" id="PS51257">
    <property type="entry name" value="PROKAR_LIPOPROTEIN"/>
    <property type="match status" value="1"/>
</dbReference>
<dbReference type="InterPro" id="IPR009045">
    <property type="entry name" value="Zn_M74/Hedgehog-like"/>
</dbReference>
<evidence type="ECO:0000313" key="5">
    <source>
        <dbReference type="Proteomes" id="UP000003857"/>
    </source>
</evidence>
<feature type="compositionally biased region" description="Basic and acidic residues" evidence="1">
    <location>
        <begin position="73"/>
        <end position="85"/>
    </location>
</feature>
<dbReference type="InterPro" id="IPR052179">
    <property type="entry name" value="DD-CPase-like"/>
</dbReference>
<proteinExistence type="predicted"/>
<comment type="caution">
    <text evidence="4">The sequence shown here is derived from an EMBL/GenBank/DDBJ whole genome shotgun (WGS) entry which is preliminary data.</text>
</comment>
<dbReference type="Gene3D" id="3.30.1380.10">
    <property type="match status" value="1"/>
</dbReference>
<dbReference type="CDD" id="cd14852">
    <property type="entry name" value="LD-carboxypeptidase"/>
    <property type="match status" value="1"/>
</dbReference>
<evidence type="ECO:0000256" key="2">
    <source>
        <dbReference type="SAM" id="SignalP"/>
    </source>
</evidence>
<dbReference type="EMBL" id="AEWZ01000002">
    <property type="protein sequence ID" value="EGC24729.1"/>
    <property type="molecule type" value="Genomic_DNA"/>
</dbReference>
<feature type="region of interest" description="Disordered" evidence="1">
    <location>
        <begin position="33"/>
        <end position="87"/>
    </location>
</feature>
<feature type="compositionally biased region" description="Basic and acidic residues" evidence="1">
    <location>
        <begin position="52"/>
        <end position="62"/>
    </location>
</feature>
<dbReference type="NCBIfam" id="NF041194">
    <property type="entry name" value="LD_carboxy_LdcB"/>
    <property type="match status" value="1"/>
</dbReference>
<keyword evidence="2" id="KW-0732">Signal</keyword>
<evidence type="ECO:0000313" key="4">
    <source>
        <dbReference type="EMBL" id="EGC24729.1"/>
    </source>
</evidence>
<gene>
    <name evidence="4" type="ORF">HMPREF9390_0518</name>
</gene>
<feature type="chain" id="PRO_5044865410" evidence="2">
    <location>
        <begin position="29"/>
        <end position="272"/>
    </location>
</feature>